<comment type="caution">
    <text evidence="6">The sequence shown here is derived from an EMBL/GenBank/DDBJ whole genome shotgun (WGS) entry which is preliminary data.</text>
</comment>
<dbReference type="SUPFAM" id="SSF51161">
    <property type="entry name" value="Trimeric LpxA-like enzymes"/>
    <property type="match status" value="1"/>
</dbReference>
<comment type="similarity">
    <text evidence="1">Belongs to the transferase hexapeptide repeat family.</text>
</comment>
<evidence type="ECO:0000256" key="5">
    <source>
        <dbReference type="SAM" id="Phobius"/>
    </source>
</evidence>
<keyword evidence="5" id="KW-0812">Transmembrane</keyword>
<dbReference type="Proteomes" id="UP000462014">
    <property type="component" value="Unassembled WGS sequence"/>
</dbReference>
<keyword evidence="3" id="KW-0677">Repeat</keyword>
<evidence type="ECO:0000256" key="2">
    <source>
        <dbReference type="ARBA" id="ARBA00022679"/>
    </source>
</evidence>
<dbReference type="Gene3D" id="2.160.10.10">
    <property type="entry name" value="Hexapeptide repeat proteins"/>
    <property type="match status" value="1"/>
</dbReference>
<gene>
    <name evidence="6" type="ORF">GO621_10895</name>
</gene>
<name>A0A7K1SXI3_9SPHI</name>
<dbReference type="PANTHER" id="PTHR23416">
    <property type="entry name" value="SIALIC ACID SYNTHASE-RELATED"/>
    <property type="match status" value="1"/>
</dbReference>
<feature type="transmembrane region" description="Helical" evidence="5">
    <location>
        <begin position="6"/>
        <end position="27"/>
    </location>
</feature>
<dbReference type="InterPro" id="IPR018357">
    <property type="entry name" value="Hexapep_transf_CS"/>
</dbReference>
<dbReference type="InterPro" id="IPR051159">
    <property type="entry name" value="Hexapeptide_acetyltransf"/>
</dbReference>
<keyword evidence="7" id="KW-1185">Reference proteome</keyword>
<dbReference type="Pfam" id="PF00132">
    <property type="entry name" value="Hexapep"/>
    <property type="match status" value="1"/>
</dbReference>
<proteinExistence type="inferred from homology"/>
<dbReference type="CDD" id="cd04647">
    <property type="entry name" value="LbH_MAT_like"/>
    <property type="match status" value="1"/>
</dbReference>
<evidence type="ECO:0000256" key="3">
    <source>
        <dbReference type="ARBA" id="ARBA00022737"/>
    </source>
</evidence>
<dbReference type="InterPro" id="IPR001451">
    <property type="entry name" value="Hexapep"/>
</dbReference>
<evidence type="ECO:0000256" key="1">
    <source>
        <dbReference type="ARBA" id="ARBA00007274"/>
    </source>
</evidence>
<keyword evidence="2 6" id="KW-0808">Transferase</keyword>
<dbReference type="PANTHER" id="PTHR23416:SF23">
    <property type="entry name" value="ACETYLTRANSFERASE C18B11.09C-RELATED"/>
    <property type="match status" value="1"/>
</dbReference>
<protein>
    <submittedName>
        <fullName evidence="6">Acyltransferase</fullName>
    </submittedName>
</protein>
<dbReference type="EMBL" id="WPIK01000009">
    <property type="protein sequence ID" value="MVN22039.1"/>
    <property type="molecule type" value="Genomic_DNA"/>
</dbReference>
<organism evidence="6 7">
    <name type="scientific">Mucilaginibacter arboris</name>
    <dbReference type="NCBI Taxonomy" id="2682090"/>
    <lineage>
        <taxon>Bacteria</taxon>
        <taxon>Pseudomonadati</taxon>
        <taxon>Bacteroidota</taxon>
        <taxon>Sphingobacteriia</taxon>
        <taxon>Sphingobacteriales</taxon>
        <taxon>Sphingobacteriaceae</taxon>
        <taxon>Mucilaginibacter</taxon>
    </lineage>
</organism>
<dbReference type="InterPro" id="IPR011004">
    <property type="entry name" value="Trimer_LpxA-like_sf"/>
</dbReference>
<evidence type="ECO:0000313" key="6">
    <source>
        <dbReference type="EMBL" id="MVN22039.1"/>
    </source>
</evidence>
<evidence type="ECO:0000313" key="7">
    <source>
        <dbReference type="Proteomes" id="UP000462014"/>
    </source>
</evidence>
<keyword evidence="5" id="KW-1133">Transmembrane helix</keyword>
<sequence length="169" mass="18829">MRQFLLFLYYFIFKNLPSSYFPLGYIFNFLRVGILKRIIIIGQNNYIQSGFRFGMKDVLTIGNNCQINENVYIQSAIIGNHVLIAQNVAILAVTHVFDSTYMPIIKQGSTKANPVVIDDDVWIGRNSVIMPGIKLGKGSIIGAGAIVTKNVPSYAIVGGIPAKIIRYRK</sequence>
<dbReference type="AlphaFoldDB" id="A0A7K1SXI3"/>
<keyword evidence="5" id="KW-0472">Membrane</keyword>
<reference evidence="6 7" key="1">
    <citation type="submission" date="2019-12" db="EMBL/GenBank/DDBJ databases">
        <title>Mucilaginibacter sp. HMF7410 genome sequencing and assembly.</title>
        <authorList>
            <person name="Kang H."/>
            <person name="Cha I."/>
            <person name="Kim H."/>
            <person name="Joh K."/>
        </authorList>
    </citation>
    <scope>NUCLEOTIDE SEQUENCE [LARGE SCALE GENOMIC DNA]</scope>
    <source>
        <strain evidence="6 7">HMF7410</strain>
    </source>
</reference>
<accession>A0A7K1SXI3</accession>
<dbReference type="GO" id="GO:0008374">
    <property type="term" value="F:O-acyltransferase activity"/>
    <property type="evidence" value="ECO:0007669"/>
    <property type="project" value="TreeGrafter"/>
</dbReference>
<keyword evidence="4 6" id="KW-0012">Acyltransferase</keyword>
<dbReference type="PROSITE" id="PS00101">
    <property type="entry name" value="HEXAPEP_TRANSFERASES"/>
    <property type="match status" value="1"/>
</dbReference>
<evidence type="ECO:0000256" key="4">
    <source>
        <dbReference type="ARBA" id="ARBA00023315"/>
    </source>
</evidence>